<organism evidence="2 3">
    <name type="scientific">Rhizophagus irregularis</name>
    <dbReference type="NCBI Taxonomy" id="588596"/>
    <lineage>
        <taxon>Eukaryota</taxon>
        <taxon>Fungi</taxon>
        <taxon>Fungi incertae sedis</taxon>
        <taxon>Mucoromycota</taxon>
        <taxon>Glomeromycotina</taxon>
        <taxon>Glomeromycetes</taxon>
        <taxon>Glomerales</taxon>
        <taxon>Glomeraceae</taxon>
        <taxon>Rhizophagus</taxon>
    </lineage>
</organism>
<dbReference type="EMBL" id="LLXI01000285">
    <property type="protein sequence ID" value="PKY43921.1"/>
    <property type="molecule type" value="Genomic_DNA"/>
</dbReference>
<comment type="caution">
    <text evidence="2">The sequence shown here is derived from an EMBL/GenBank/DDBJ whole genome shotgun (WGS) entry which is preliminary data.</text>
</comment>
<evidence type="ECO:0000313" key="2">
    <source>
        <dbReference type="EMBL" id="PKY43921.1"/>
    </source>
</evidence>
<evidence type="ECO:0000256" key="1">
    <source>
        <dbReference type="SAM" id="MobiDB-lite"/>
    </source>
</evidence>
<dbReference type="AlphaFoldDB" id="A0A2I1GBG7"/>
<dbReference type="VEuPathDB" id="FungiDB:RhiirA1_453977"/>
<name>A0A2I1GBG7_9GLOM</name>
<sequence length="273" mass="32072">MTELENRVRKLEVDTRITQVKERKSRDVGYVEKITVKRCYKYKTAKQDFALPKNMKILIHEVELISQFLGMQALKKITTGSEVLNSEIIKENIKKYGGFFGKIIRVNKIKYILIYFNNENDIMMKGMNDDIGSGLQLKSQDELIRKNGDFRIIKTQPNNKVSEKSVDEQYYDTRENLTDPLTNDQNKKTCRANSRSREDSDSEIDGFFIQILGDSRLLNNAVNEDNERVPYLKQMTEVLDEIELFYLLSNQRRWKSWLSELMCVRSGSCPFWF</sequence>
<protein>
    <submittedName>
        <fullName evidence="2">Uncharacterized protein</fullName>
    </submittedName>
</protein>
<dbReference type="Proteomes" id="UP000234323">
    <property type="component" value="Unassembled WGS sequence"/>
</dbReference>
<proteinExistence type="predicted"/>
<reference evidence="2 3" key="1">
    <citation type="submission" date="2015-10" db="EMBL/GenBank/DDBJ databases">
        <title>Genome analyses suggest a sexual origin of heterokaryosis in a supposedly ancient asexual fungus.</title>
        <authorList>
            <person name="Ropars J."/>
            <person name="Sedzielewska K."/>
            <person name="Noel J."/>
            <person name="Charron P."/>
            <person name="Farinelli L."/>
            <person name="Marton T."/>
            <person name="Kruger M."/>
            <person name="Pelin A."/>
            <person name="Brachmann A."/>
            <person name="Corradi N."/>
        </authorList>
    </citation>
    <scope>NUCLEOTIDE SEQUENCE [LARGE SCALE GENOMIC DNA]</scope>
    <source>
        <strain evidence="2 3">A4</strain>
    </source>
</reference>
<accession>A0A2I1GBG7</accession>
<evidence type="ECO:0000313" key="3">
    <source>
        <dbReference type="Proteomes" id="UP000234323"/>
    </source>
</evidence>
<dbReference type="VEuPathDB" id="FungiDB:RhiirFUN_023490"/>
<gene>
    <name evidence="2" type="ORF">RhiirA4_458036</name>
</gene>
<feature type="region of interest" description="Disordered" evidence="1">
    <location>
        <begin position="174"/>
        <end position="199"/>
    </location>
</feature>
<keyword evidence="3" id="KW-1185">Reference proteome</keyword>